<keyword evidence="1" id="KW-0472">Membrane</keyword>
<name>A0A8S1XZD0_9CILI</name>
<dbReference type="InterPro" id="IPR008536">
    <property type="entry name" value="DUF818"/>
</dbReference>
<keyword evidence="3" id="KW-1185">Reference proteome</keyword>
<evidence type="ECO:0000256" key="1">
    <source>
        <dbReference type="SAM" id="Phobius"/>
    </source>
</evidence>
<reference evidence="2" key="1">
    <citation type="submission" date="2021-01" db="EMBL/GenBank/DDBJ databases">
        <authorList>
            <consortium name="Genoscope - CEA"/>
            <person name="William W."/>
        </authorList>
    </citation>
    <scope>NUCLEOTIDE SEQUENCE</scope>
</reference>
<feature type="transmembrane region" description="Helical" evidence="1">
    <location>
        <begin position="6"/>
        <end position="26"/>
    </location>
</feature>
<dbReference type="GO" id="GO:0008474">
    <property type="term" value="F:palmitoyl-(protein) hydrolase activity"/>
    <property type="evidence" value="ECO:0007669"/>
    <property type="project" value="TreeGrafter"/>
</dbReference>
<dbReference type="GO" id="GO:0016020">
    <property type="term" value="C:membrane"/>
    <property type="evidence" value="ECO:0007669"/>
    <property type="project" value="TreeGrafter"/>
</dbReference>
<dbReference type="AlphaFoldDB" id="A0A8S1XZD0"/>
<comment type="caution">
    <text evidence="2">The sequence shown here is derived from an EMBL/GenBank/DDBJ whole genome shotgun (WGS) entry which is preliminary data.</text>
</comment>
<dbReference type="PANTHER" id="PTHR12277">
    <property type="entry name" value="ALPHA/BETA HYDROLASE DOMAIN-CONTAINING PROTEIN"/>
    <property type="match status" value="1"/>
</dbReference>
<accession>A0A8S1XZD0</accession>
<keyword evidence="1" id="KW-0812">Transmembrane</keyword>
<dbReference type="PANTHER" id="PTHR12277:SF81">
    <property type="entry name" value="PROTEIN ABHD13"/>
    <property type="match status" value="1"/>
</dbReference>
<sequence length="639" mass="75939">MEHLVIIFLLGIIYLFLRLICQVLIYPGSFKLYQRINQNHQGLLHAKKVQQQVKEFEEILYQRKQPHINNIQWFETQGQIFQTMQNQSILQQEYSNYVKQILSILRIKCNNEYIFQQILKGNQIEQKYVDNLITNLNGMYNIANNHVIELKGLQKVKRWCSLELFGGLNEFRAMIQLKNQNAKRIMIINGKSKIDCMYLINQLDDQPNNTVLFCNPNGGYYEYMFYDCNWFRFYENHKINVIVWNYRQYGQSTGQINPKALLQDANTLVNYFREHYNITRFGIQGYSLGGSIAGEVALLNNLDFLIVDRTFSSIGQVASKCFSSRIRMLLNILTDWDKPQYMNYWNYKGHKLIVQDSKDEIIPYVAQLQVAIAREWFSPFKEKYFNKITSMLDQESSNFQNFFNQNILNNQQMKLLVNSLSRVVNLIVKLNLLEQQMEYLQDRTLINMNTNQQIHNQQNYVQMITVEELERLQPLLYSMIEIMYFLKYNNTVLIDLLIYNQDNFEEKVQCFFACCFTFGMHDNHNNFIQQYSIYRQAMTEFLNLEGNQNDWENLKLDGQIILDQFNKIVDRFSEYMDDTQQTYNLNQSTDRGANIEMKLTSHYITKIGQLINVDCGHNNNLTELDFDHVKTFFRQIGIQ</sequence>
<protein>
    <recommendedName>
        <fullName evidence="4">AB hydrolase-1 domain-containing protein</fullName>
    </recommendedName>
</protein>
<dbReference type="Proteomes" id="UP000689195">
    <property type="component" value="Unassembled WGS sequence"/>
</dbReference>
<keyword evidence="1" id="KW-1133">Transmembrane helix</keyword>
<organism evidence="2 3">
    <name type="scientific">Paramecium pentaurelia</name>
    <dbReference type="NCBI Taxonomy" id="43138"/>
    <lineage>
        <taxon>Eukaryota</taxon>
        <taxon>Sar</taxon>
        <taxon>Alveolata</taxon>
        <taxon>Ciliophora</taxon>
        <taxon>Intramacronucleata</taxon>
        <taxon>Oligohymenophorea</taxon>
        <taxon>Peniculida</taxon>
        <taxon>Parameciidae</taxon>
        <taxon>Paramecium</taxon>
    </lineage>
</organism>
<dbReference type="EMBL" id="CAJJDO010000146">
    <property type="protein sequence ID" value="CAD8207111.1"/>
    <property type="molecule type" value="Genomic_DNA"/>
</dbReference>
<gene>
    <name evidence="2" type="ORF">PPENT_87.1.T1460057</name>
</gene>
<evidence type="ECO:0000313" key="2">
    <source>
        <dbReference type="EMBL" id="CAD8207111.1"/>
    </source>
</evidence>
<dbReference type="Pfam" id="PF05677">
    <property type="entry name" value="DUF818"/>
    <property type="match status" value="1"/>
</dbReference>
<evidence type="ECO:0008006" key="4">
    <source>
        <dbReference type="Google" id="ProtNLM"/>
    </source>
</evidence>
<proteinExistence type="predicted"/>
<dbReference type="OrthoDB" id="288896at2759"/>
<evidence type="ECO:0000313" key="3">
    <source>
        <dbReference type="Proteomes" id="UP000689195"/>
    </source>
</evidence>